<evidence type="ECO:0000256" key="2">
    <source>
        <dbReference type="ARBA" id="ARBA00022519"/>
    </source>
</evidence>
<dbReference type="EMBL" id="MFGA01000020">
    <property type="protein sequence ID" value="OGF20718.1"/>
    <property type="molecule type" value="Genomic_DNA"/>
</dbReference>
<proteinExistence type="predicted"/>
<dbReference type="CDD" id="cd07398">
    <property type="entry name" value="MPP_YbbF-LpxH"/>
    <property type="match status" value="1"/>
</dbReference>
<accession>A0A1F5S1Y4</accession>
<name>A0A1F5S1Y4_9BACT</name>
<gene>
    <name evidence="7" type="ORF">A2257_03005</name>
</gene>
<evidence type="ECO:0000256" key="1">
    <source>
        <dbReference type="ARBA" id="ARBA00022475"/>
    </source>
</evidence>
<dbReference type="Gene3D" id="3.60.21.10">
    <property type="match status" value="1"/>
</dbReference>
<keyword evidence="1" id="KW-1003">Cell membrane</keyword>
<dbReference type="AlphaFoldDB" id="A0A1F5S1Y4"/>
<dbReference type="Pfam" id="PF00149">
    <property type="entry name" value="Metallophos"/>
    <property type="match status" value="1"/>
</dbReference>
<evidence type="ECO:0000256" key="5">
    <source>
        <dbReference type="ARBA" id="ARBA00023211"/>
    </source>
</evidence>
<dbReference type="PANTHER" id="PTHR34990">
    <property type="entry name" value="UDP-2,3-DIACYLGLUCOSAMINE HYDROLASE-RELATED"/>
    <property type="match status" value="1"/>
</dbReference>
<dbReference type="GO" id="GO:0016020">
    <property type="term" value="C:membrane"/>
    <property type="evidence" value="ECO:0007669"/>
    <property type="project" value="GOC"/>
</dbReference>
<dbReference type="InterPro" id="IPR029052">
    <property type="entry name" value="Metallo-depent_PP-like"/>
</dbReference>
<dbReference type="SUPFAM" id="SSF56300">
    <property type="entry name" value="Metallo-dependent phosphatases"/>
    <property type="match status" value="1"/>
</dbReference>
<dbReference type="GO" id="GO:0009245">
    <property type="term" value="P:lipid A biosynthetic process"/>
    <property type="evidence" value="ECO:0007669"/>
    <property type="project" value="TreeGrafter"/>
</dbReference>
<protein>
    <recommendedName>
        <fullName evidence="6">Calcineurin-like phosphoesterase domain-containing protein</fullName>
    </recommendedName>
</protein>
<evidence type="ECO:0000256" key="4">
    <source>
        <dbReference type="ARBA" id="ARBA00023136"/>
    </source>
</evidence>
<feature type="domain" description="Calcineurin-like phosphoesterase" evidence="6">
    <location>
        <begin position="12"/>
        <end position="194"/>
    </location>
</feature>
<reference evidence="7 8" key="1">
    <citation type="journal article" date="2016" name="Nat. Commun.">
        <title>Thousands of microbial genomes shed light on interconnected biogeochemical processes in an aquifer system.</title>
        <authorList>
            <person name="Anantharaman K."/>
            <person name="Brown C.T."/>
            <person name="Hug L.A."/>
            <person name="Sharon I."/>
            <person name="Castelle C.J."/>
            <person name="Probst A.J."/>
            <person name="Thomas B.C."/>
            <person name="Singh A."/>
            <person name="Wilkins M.J."/>
            <person name="Karaoz U."/>
            <person name="Brodie E.L."/>
            <person name="Williams K.H."/>
            <person name="Hubbard S.S."/>
            <person name="Banfield J.F."/>
        </authorList>
    </citation>
    <scope>NUCLEOTIDE SEQUENCE [LARGE SCALE GENOMIC DNA]</scope>
</reference>
<comment type="caution">
    <text evidence="7">The sequence shown here is derived from an EMBL/GenBank/DDBJ whole genome shotgun (WGS) entry which is preliminary data.</text>
</comment>
<dbReference type="Proteomes" id="UP000177407">
    <property type="component" value="Unassembled WGS sequence"/>
</dbReference>
<sequence length="231" mass="26584">MQKGNKLKTTHTIIISDLHLGSAVSQPAQVLKMLQGYSFRKLILLGDIFDSLDFRNLSQEATALINFIGKISKEKKVRWIEGNHDLGLSRIFGPLMGAKVYKEKYDWEYAGKKYLAIHGYQFDRFLVDNATISHLATSLYNFIQRIDFEDKKISHFLKKTSKGWLRLSEKVSDSAILYGKERRADFVFCGHTHKAIHKEMNDVNYYNSGCWTDTPCAYITVDGENIKINNF</sequence>
<keyword evidence="3" id="KW-0479">Metal-binding</keyword>
<evidence type="ECO:0000313" key="7">
    <source>
        <dbReference type="EMBL" id="OGF20718.1"/>
    </source>
</evidence>
<evidence type="ECO:0000313" key="8">
    <source>
        <dbReference type="Proteomes" id="UP000177407"/>
    </source>
</evidence>
<keyword evidence="2" id="KW-0997">Cell inner membrane</keyword>
<evidence type="ECO:0000259" key="6">
    <source>
        <dbReference type="Pfam" id="PF00149"/>
    </source>
</evidence>
<evidence type="ECO:0000256" key="3">
    <source>
        <dbReference type="ARBA" id="ARBA00022723"/>
    </source>
</evidence>
<keyword evidence="4" id="KW-0472">Membrane</keyword>
<organism evidence="7 8">
    <name type="scientific">Candidatus Falkowbacteria bacterium RIFOXYA2_FULL_38_12</name>
    <dbReference type="NCBI Taxonomy" id="1797993"/>
    <lineage>
        <taxon>Bacteria</taxon>
        <taxon>Candidatus Falkowiibacteriota</taxon>
    </lineage>
</organism>
<keyword evidence="5" id="KW-0464">Manganese</keyword>
<dbReference type="GO" id="GO:0008758">
    <property type="term" value="F:UDP-2,3-diacylglucosamine hydrolase activity"/>
    <property type="evidence" value="ECO:0007669"/>
    <property type="project" value="TreeGrafter"/>
</dbReference>
<dbReference type="InterPro" id="IPR004843">
    <property type="entry name" value="Calcineurin-like_PHP"/>
</dbReference>
<dbReference type="InterPro" id="IPR043461">
    <property type="entry name" value="LpxH-like"/>
</dbReference>
<dbReference type="GO" id="GO:0046872">
    <property type="term" value="F:metal ion binding"/>
    <property type="evidence" value="ECO:0007669"/>
    <property type="project" value="UniProtKB-KW"/>
</dbReference>